<dbReference type="Proteomes" id="UP000564885">
    <property type="component" value="Unassembled WGS sequence"/>
</dbReference>
<sequence length="126" mass="13736">MTKRIVGWKLDRAERAALLARFPPAYPDPVADHVTLARSAEAALPARPRGAELIGRADDGAGVECLVVRLDGTTDRPGGGTYHVTWSLDRAKGRTAKESNDVLRERGWTDLPEPVPIRLEPAAWDS</sequence>
<dbReference type="EMBL" id="JABEPP010000003">
    <property type="protein sequence ID" value="NNM73067.1"/>
    <property type="molecule type" value="Genomic_DNA"/>
</dbReference>
<gene>
    <name evidence="1" type="ORF">HJG44_11820</name>
</gene>
<evidence type="ECO:0000313" key="2">
    <source>
        <dbReference type="Proteomes" id="UP000564885"/>
    </source>
</evidence>
<dbReference type="RefSeq" id="WP_171218564.1">
    <property type="nucleotide sequence ID" value="NZ_JABEPP010000003.1"/>
</dbReference>
<organism evidence="1 2">
    <name type="scientific">Enterovirga aerilata</name>
    <dbReference type="NCBI Taxonomy" id="2730920"/>
    <lineage>
        <taxon>Bacteria</taxon>
        <taxon>Pseudomonadati</taxon>
        <taxon>Pseudomonadota</taxon>
        <taxon>Alphaproteobacteria</taxon>
        <taxon>Hyphomicrobiales</taxon>
        <taxon>Methylobacteriaceae</taxon>
        <taxon>Enterovirga</taxon>
    </lineage>
</organism>
<evidence type="ECO:0000313" key="1">
    <source>
        <dbReference type="EMBL" id="NNM73067.1"/>
    </source>
</evidence>
<name>A0A849IAP5_9HYPH</name>
<protein>
    <submittedName>
        <fullName evidence="1">Uncharacterized protein</fullName>
    </submittedName>
</protein>
<reference evidence="1 2" key="1">
    <citation type="submission" date="2020-04" db="EMBL/GenBank/DDBJ databases">
        <title>Enterovirga sp. isolate from soil.</title>
        <authorList>
            <person name="Chea S."/>
            <person name="Kim D.-U."/>
        </authorList>
    </citation>
    <scope>NUCLEOTIDE SEQUENCE [LARGE SCALE GENOMIC DNA]</scope>
    <source>
        <strain evidence="1 2">DB1703</strain>
    </source>
</reference>
<proteinExistence type="predicted"/>
<dbReference type="AlphaFoldDB" id="A0A849IAP5"/>
<comment type="caution">
    <text evidence="1">The sequence shown here is derived from an EMBL/GenBank/DDBJ whole genome shotgun (WGS) entry which is preliminary data.</text>
</comment>
<accession>A0A849IAP5</accession>
<keyword evidence="2" id="KW-1185">Reference proteome</keyword>